<evidence type="ECO:0000256" key="3">
    <source>
        <dbReference type="ARBA" id="ARBA00022597"/>
    </source>
</evidence>
<dbReference type="InterPro" id="IPR051541">
    <property type="entry name" value="PTS_SugarTrans_NitroReg"/>
</dbReference>
<organism evidence="7 8">
    <name type="scientific">Brochothrix campestris FSL F6-1037</name>
    <dbReference type="NCBI Taxonomy" id="1265861"/>
    <lineage>
        <taxon>Bacteria</taxon>
        <taxon>Bacillati</taxon>
        <taxon>Bacillota</taxon>
        <taxon>Bacilli</taxon>
        <taxon>Bacillales</taxon>
        <taxon>Listeriaceae</taxon>
        <taxon>Brochothrix</taxon>
    </lineage>
</organism>
<dbReference type="STRING" id="1265861.BCAMP_01820"/>
<comment type="caution">
    <text evidence="7">The sequence shown here is derived from an EMBL/GenBank/DDBJ whole genome shotgun (WGS) entry which is preliminary data.</text>
</comment>
<keyword evidence="4" id="KW-0808">Transferase</keyword>
<dbReference type="AlphaFoldDB" id="W7D9F5"/>
<dbReference type="NCBIfam" id="TIGR00848">
    <property type="entry name" value="fruA"/>
    <property type="match status" value="1"/>
</dbReference>
<sequence length="150" mass="16884">MNPTIFNETHLLFDETATTQAEAFQVIAHFAYERGYVTDETGYKLGLQQRESEATTGFKDHLAIPHSQGEFVIKPGLFLVRFKHPIDWQALDGKAIHVAFALTIPNEGAAEHLKLLSLIARRLIDAEFRSNVLHEQDPVTLAALINEIDF</sequence>
<gene>
    <name evidence="7" type="ORF">BCAMP_01820</name>
</gene>
<evidence type="ECO:0000256" key="2">
    <source>
        <dbReference type="ARBA" id="ARBA00022553"/>
    </source>
</evidence>
<protein>
    <submittedName>
        <fullName evidence="7">PTS system cellobiose-specific transporter subunit IIA</fullName>
    </submittedName>
</protein>
<dbReference type="CDD" id="cd00211">
    <property type="entry name" value="PTS_IIA_fru"/>
    <property type="match status" value="1"/>
</dbReference>
<dbReference type="RefSeq" id="WP_035313153.1">
    <property type="nucleotide sequence ID" value="NZ_AODH01000006.1"/>
</dbReference>
<dbReference type="SUPFAM" id="SSF55804">
    <property type="entry name" value="Phoshotransferase/anion transport protein"/>
    <property type="match status" value="1"/>
</dbReference>
<dbReference type="InterPro" id="IPR004715">
    <property type="entry name" value="PTS_IIA_fruc"/>
</dbReference>
<dbReference type="PATRIC" id="fig|1265861.3.peg.352"/>
<dbReference type="GO" id="GO:0016020">
    <property type="term" value="C:membrane"/>
    <property type="evidence" value="ECO:0007669"/>
    <property type="project" value="InterPro"/>
</dbReference>
<name>W7D9F5_9LIST</name>
<dbReference type="OrthoDB" id="95460at2"/>
<proteinExistence type="predicted"/>
<keyword evidence="1" id="KW-0813">Transport</keyword>
<dbReference type="Gene3D" id="3.40.930.10">
    <property type="entry name" value="Mannitol-specific EII, Chain A"/>
    <property type="match status" value="1"/>
</dbReference>
<dbReference type="Proteomes" id="UP000019243">
    <property type="component" value="Unassembled WGS sequence"/>
</dbReference>
<evidence type="ECO:0000313" key="7">
    <source>
        <dbReference type="EMBL" id="EUJ41878.1"/>
    </source>
</evidence>
<evidence type="ECO:0000256" key="5">
    <source>
        <dbReference type="ARBA" id="ARBA00022683"/>
    </source>
</evidence>
<dbReference type="PROSITE" id="PS51094">
    <property type="entry name" value="PTS_EIIA_TYPE_2"/>
    <property type="match status" value="1"/>
</dbReference>
<evidence type="ECO:0000313" key="8">
    <source>
        <dbReference type="Proteomes" id="UP000019243"/>
    </source>
</evidence>
<dbReference type="EMBL" id="AODH01000006">
    <property type="protein sequence ID" value="EUJ41878.1"/>
    <property type="molecule type" value="Genomic_DNA"/>
</dbReference>
<dbReference type="InterPro" id="IPR016152">
    <property type="entry name" value="PTrfase/Anion_transptr"/>
</dbReference>
<dbReference type="GO" id="GO:0009401">
    <property type="term" value="P:phosphoenolpyruvate-dependent sugar phosphotransferase system"/>
    <property type="evidence" value="ECO:0007669"/>
    <property type="project" value="UniProtKB-KW"/>
</dbReference>
<dbReference type="PANTHER" id="PTHR47738:SF2">
    <property type="entry name" value="PTS SYSTEM FRUCTOSE-LIKE EIIA COMPONENT"/>
    <property type="match status" value="1"/>
</dbReference>
<dbReference type="PANTHER" id="PTHR47738">
    <property type="entry name" value="PTS SYSTEM FRUCTOSE-LIKE EIIA COMPONENT-RELATED"/>
    <property type="match status" value="1"/>
</dbReference>
<dbReference type="Pfam" id="PF00359">
    <property type="entry name" value="PTS_EIIA_2"/>
    <property type="match status" value="1"/>
</dbReference>
<keyword evidence="8" id="KW-1185">Reference proteome</keyword>
<evidence type="ECO:0000259" key="6">
    <source>
        <dbReference type="PROSITE" id="PS51094"/>
    </source>
</evidence>
<keyword evidence="5" id="KW-0598">Phosphotransferase system</keyword>
<dbReference type="GO" id="GO:0008982">
    <property type="term" value="F:protein-N(PI)-phosphohistidine-sugar phosphotransferase activity"/>
    <property type="evidence" value="ECO:0007669"/>
    <property type="project" value="InterPro"/>
</dbReference>
<keyword evidence="3" id="KW-0762">Sugar transport</keyword>
<accession>W7D9F5</accession>
<feature type="domain" description="PTS EIIA type-2" evidence="6">
    <location>
        <begin position="4"/>
        <end position="148"/>
    </location>
</feature>
<evidence type="ECO:0000256" key="1">
    <source>
        <dbReference type="ARBA" id="ARBA00022448"/>
    </source>
</evidence>
<evidence type="ECO:0000256" key="4">
    <source>
        <dbReference type="ARBA" id="ARBA00022679"/>
    </source>
</evidence>
<reference evidence="7 8" key="1">
    <citation type="submission" date="2012-12" db="EMBL/GenBank/DDBJ databases">
        <title>Novel taxa of Listeriaceae from agricultural environments in the United States.</title>
        <authorList>
            <person name="den Bakker H.C."/>
            <person name="Allred A."/>
            <person name="Warchocki S."/>
            <person name="Wright E.M."/>
            <person name="Burrell A."/>
            <person name="Nightingale K.K."/>
            <person name="Kephart D."/>
            <person name="Wiedmann M."/>
        </authorList>
    </citation>
    <scope>NUCLEOTIDE SEQUENCE [LARGE SCALE GENOMIC DNA]</scope>
    <source>
        <strain evidence="7 8">FSL F6-1037</strain>
    </source>
</reference>
<keyword evidence="2" id="KW-0597">Phosphoprotein</keyword>
<dbReference type="InterPro" id="IPR002178">
    <property type="entry name" value="PTS_EIIA_type-2_dom"/>
</dbReference>